<keyword evidence="1" id="KW-1133">Transmembrane helix</keyword>
<keyword evidence="1" id="KW-0812">Transmembrane</keyword>
<evidence type="ECO:0000256" key="1">
    <source>
        <dbReference type="SAM" id="Phobius"/>
    </source>
</evidence>
<dbReference type="Proteomes" id="UP001143307">
    <property type="component" value="Unassembled WGS sequence"/>
</dbReference>
<dbReference type="RefSeq" id="WP_279253782.1">
    <property type="nucleotide sequence ID" value="NZ_SHNP01000006.1"/>
</dbReference>
<evidence type="ECO:0000313" key="2">
    <source>
        <dbReference type="EMBL" id="MCX2975121.1"/>
    </source>
</evidence>
<organism evidence="2 3">
    <name type="scientific">Candidatus Seongchinamella marina</name>
    <dbReference type="NCBI Taxonomy" id="2518990"/>
    <lineage>
        <taxon>Bacteria</taxon>
        <taxon>Pseudomonadati</taxon>
        <taxon>Pseudomonadota</taxon>
        <taxon>Gammaproteobacteria</taxon>
        <taxon>Cellvibrionales</taxon>
        <taxon>Halieaceae</taxon>
        <taxon>Seongchinamella</taxon>
    </lineage>
</organism>
<evidence type="ECO:0000313" key="3">
    <source>
        <dbReference type="Proteomes" id="UP001143307"/>
    </source>
</evidence>
<accession>A0ABT3SZU6</accession>
<comment type="caution">
    <text evidence="2">The sequence shown here is derived from an EMBL/GenBank/DDBJ whole genome shotgun (WGS) entry which is preliminary data.</text>
</comment>
<gene>
    <name evidence="2" type="ORF">EYC87_16175</name>
</gene>
<proteinExistence type="predicted"/>
<keyword evidence="1" id="KW-0472">Membrane</keyword>
<protein>
    <submittedName>
        <fullName evidence="2">Uncharacterized protein</fullName>
    </submittedName>
</protein>
<dbReference type="EMBL" id="SHNP01000006">
    <property type="protein sequence ID" value="MCX2975121.1"/>
    <property type="molecule type" value="Genomic_DNA"/>
</dbReference>
<sequence>MPGPGVNYKVCHRILAEDCLRSAGAMAAAALAYMVILFVLTDSTYVSAGGGGGGGGGAKIVTIEMLADVDFGDWEDAGSITSDSSSYCITARDGNNTKDFKISMSNAGSSSSTFDLYDLGGSGESIAIGFEAFLVKNGVTSQVTLSPGALNSQKGKEPCDNITLRTNIAESALTAATPGDYRGTFTLFAQIHNSSSHNDEESFDVEVSVVAATQVQISGLNTIVFETDPTSSGELTADETFCIHSTVGDYSISTQSSVTSNGGFALQSVVGSEKLPIDVFFADNVTGASLQNAETGSVTGSGDSVSPNCSGVDNSMVRIVIADTDIRASTSGDYAATLTLTVTPQ</sequence>
<reference evidence="2" key="1">
    <citation type="submission" date="2019-02" db="EMBL/GenBank/DDBJ databases">
        <authorList>
            <person name="Li S.-H."/>
        </authorList>
    </citation>
    <scope>NUCLEOTIDE SEQUENCE</scope>
    <source>
        <strain evidence="2">IMCC8485</strain>
    </source>
</reference>
<keyword evidence="3" id="KW-1185">Reference proteome</keyword>
<feature type="transmembrane region" description="Helical" evidence="1">
    <location>
        <begin position="20"/>
        <end position="40"/>
    </location>
</feature>
<name>A0ABT3SZU6_9GAMM</name>